<name>A0AAN6XVL6_9PEZI</name>
<reference evidence="2" key="1">
    <citation type="journal article" date="2023" name="Mol. Phylogenet. Evol.">
        <title>Genome-scale phylogeny and comparative genomics of the fungal order Sordariales.</title>
        <authorList>
            <person name="Hensen N."/>
            <person name="Bonometti L."/>
            <person name="Westerberg I."/>
            <person name="Brannstrom I.O."/>
            <person name="Guillou S."/>
            <person name="Cros-Aarteil S."/>
            <person name="Calhoun S."/>
            <person name="Haridas S."/>
            <person name="Kuo A."/>
            <person name="Mondo S."/>
            <person name="Pangilinan J."/>
            <person name="Riley R."/>
            <person name="LaButti K."/>
            <person name="Andreopoulos B."/>
            <person name="Lipzen A."/>
            <person name="Chen C."/>
            <person name="Yan M."/>
            <person name="Daum C."/>
            <person name="Ng V."/>
            <person name="Clum A."/>
            <person name="Steindorff A."/>
            <person name="Ohm R.A."/>
            <person name="Martin F."/>
            <person name="Silar P."/>
            <person name="Natvig D.O."/>
            <person name="Lalanne C."/>
            <person name="Gautier V."/>
            <person name="Ament-Velasquez S.L."/>
            <person name="Kruys A."/>
            <person name="Hutchinson M.I."/>
            <person name="Powell A.J."/>
            <person name="Barry K."/>
            <person name="Miller A.N."/>
            <person name="Grigoriev I.V."/>
            <person name="Debuchy R."/>
            <person name="Gladieux P."/>
            <person name="Hiltunen Thoren M."/>
            <person name="Johannesson H."/>
        </authorList>
    </citation>
    <scope>NUCLEOTIDE SEQUENCE</scope>
    <source>
        <strain evidence="2">PSN293</strain>
    </source>
</reference>
<evidence type="ECO:0000256" key="1">
    <source>
        <dbReference type="SAM" id="MobiDB-lite"/>
    </source>
</evidence>
<dbReference type="AlphaFoldDB" id="A0AAN6XVL6"/>
<gene>
    <name evidence="2" type="ORF">QBC37DRAFT_327371</name>
</gene>
<protein>
    <submittedName>
        <fullName evidence="2">Uncharacterized protein</fullName>
    </submittedName>
</protein>
<reference evidence="2" key="2">
    <citation type="submission" date="2023-05" db="EMBL/GenBank/DDBJ databases">
        <authorList>
            <consortium name="Lawrence Berkeley National Laboratory"/>
            <person name="Steindorff A."/>
            <person name="Hensen N."/>
            <person name="Bonometti L."/>
            <person name="Westerberg I."/>
            <person name="Brannstrom I.O."/>
            <person name="Guillou S."/>
            <person name="Cros-Aarteil S."/>
            <person name="Calhoun S."/>
            <person name="Haridas S."/>
            <person name="Kuo A."/>
            <person name="Mondo S."/>
            <person name="Pangilinan J."/>
            <person name="Riley R."/>
            <person name="Labutti K."/>
            <person name="Andreopoulos B."/>
            <person name="Lipzen A."/>
            <person name="Chen C."/>
            <person name="Yanf M."/>
            <person name="Daum C."/>
            <person name="Ng V."/>
            <person name="Clum A."/>
            <person name="Ohm R."/>
            <person name="Martin F."/>
            <person name="Silar P."/>
            <person name="Natvig D."/>
            <person name="Lalanne C."/>
            <person name="Gautier V."/>
            <person name="Ament-Velasquez S.L."/>
            <person name="Kruys A."/>
            <person name="Hutchinson M.I."/>
            <person name="Powell A.J."/>
            <person name="Barry K."/>
            <person name="Miller A.N."/>
            <person name="Grigoriev I.V."/>
            <person name="Debuchy R."/>
            <person name="Gladieux P."/>
            <person name="Thoren M.H."/>
            <person name="Johannesson H."/>
        </authorList>
    </citation>
    <scope>NUCLEOTIDE SEQUENCE</scope>
    <source>
        <strain evidence="2">PSN293</strain>
    </source>
</reference>
<proteinExistence type="predicted"/>
<evidence type="ECO:0000313" key="2">
    <source>
        <dbReference type="EMBL" id="KAK4207446.1"/>
    </source>
</evidence>
<accession>A0AAN6XVL6</accession>
<comment type="caution">
    <text evidence="2">The sequence shown here is derived from an EMBL/GenBank/DDBJ whole genome shotgun (WGS) entry which is preliminary data.</text>
</comment>
<feature type="region of interest" description="Disordered" evidence="1">
    <location>
        <begin position="348"/>
        <end position="368"/>
    </location>
</feature>
<sequence length="468" mass="53243">MLITMPSQRQVLSIITIALIALLTVTTLQHFTGNRGLDDIVLGPLHDSLPQVQKQRPIYKKPPTYAPPPIKDNFPLLQTTTKLPPIPPWNVPKRNLHRSYDLPLAPPLLIGFTRAWPLLLQAVTSYITAGWPASQIYVIENTGVQQANARNQLTLQNPFYLNHTQLKTLGVNIIQTPALLSFAQLQNFYHSLTYQHNWPYFFWSHMDVLAFSLENGGDGLPRYNEDGYKTIYELSLAALKEARETDPRWGIRFFAYDHLALVNPEAYEDVGGWDTMIPYYNTDCDMHTRLTMRGWSLKDARAGLITDVGSSLADLRVLYRVEEVKPDFCDVNPPPPEKGGKTRFAGAETMNASSSTHQSPKRDADEKPDPEIAKFRALEETAHAMVRYKNSGTRERYVWQMGQRGGQGEPFYYNAQGLQDAIEVMIETGRRIYRMKWGHKDCDLIDGAKLKLGDQWMVEKDYFAPLGD</sequence>
<dbReference type="Proteomes" id="UP001301769">
    <property type="component" value="Unassembled WGS sequence"/>
</dbReference>
<dbReference type="EMBL" id="MU858295">
    <property type="protein sequence ID" value="KAK4207446.1"/>
    <property type="molecule type" value="Genomic_DNA"/>
</dbReference>
<keyword evidence="3" id="KW-1185">Reference proteome</keyword>
<organism evidence="2 3">
    <name type="scientific">Rhypophila decipiens</name>
    <dbReference type="NCBI Taxonomy" id="261697"/>
    <lineage>
        <taxon>Eukaryota</taxon>
        <taxon>Fungi</taxon>
        <taxon>Dikarya</taxon>
        <taxon>Ascomycota</taxon>
        <taxon>Pezizomycotina</taxon>
        <taxon>Sordariomycetes</taxon>
        <taxon>Sordariomycetidae</taxon>
        <taxon>Sordariales</taxon>
        <taxon>Naviculisporaceae</taxon>
        <taxon>Rhypophila</taxon>
    </lineage>
</organism>
<evidence type="ECO:0000313" key="3">
    <source>
        <dbReference type="Proteomes" id="UP001301769"/>
    </source>
</evidence>